<dbReference type="EMBL" id="JASPKY010000078">
    <property type="protein sequence ID" value="KAK9739107.1"/>
    <property type="molecule type" value="Genomic_DNA"/>
</dbReference>
<dbReference type="AlphaFoldDB" id="A0AAW1LZ86"/>
<name>A0AAW1LZ86_POPJA</name>
<accession>A0AAW1LZ86</accession>
<proteinExistence type="predicted"/>
<comment type="caution">
    <text evidence="1">The sequence shown here is derived from an EMBL/GenBank/DDBJ whole genome shotgun (WGS) entry which is preliminary data.</text>
</comment>
<protein>
    <submittedName>
        <fullName evidence="1">Uncharacterized protein</fullName>
    </submittedName>
</protein>
<gene>
    <name evidence="1" type="ORF">QE152_g9245</name>
</gene>
<dbReference type="Proteomes" id="UP001458880">
    <property type="component" value="Unassembled WGS sequence"/>
</dbReference>
<keyword evidence="2" id="KW-1185">Reference proteome</keyword>
<organism evidence="1 2">
    <name type="scientific">Popillia japonica</name>
    <name type="common">Japanese beetle</name>
    <dbReference type="NCBI Taxonomy" id="7064"/>
    <lineage>
        <taxon>Eukaryota</taxon>
        <taxon>Metazoa</taxon>
        <taxon>Ecdysozoa</taxon>
        <taxon>Arthropoda</taxon>
        <taxon>Hexapoda</taxon>
        <taxon>Insecta</taxon>
        <taxon>Pterygota</taxon>
        <taxon>Neoptera</taxon>
        <taxon>Endopterygota</taxon>
        <taxon>Coleoptera</taxon>
        <taxon>Polyphaga</taxon>
        <taxon>Scarabaeiformia</taxon>
        <taxon>Scarabaeidae</taxon>
        <taxon>Rutelinae</taxon>
        <taxon>Popillia</taxon>
    </lineage>
</organism>
<evidence type="ECO:0000313" key="1">
    <source>
        <dbReference type="EMBL" id="KAK9739107.1"/>
    </source>
</evidence>
<reference evidence="1 2" key="1">
    <citation type="journal article" date="2024" name="BMC Genomics">
        <title>De novo assembly and annotation of Popillia japonica's genome with initial clues to its potential as an invasive pest.</title>
        <authorList>
            <person name="Cucini C."/>
            <person name="Boschi S."/>
            <person name="Funari R."/>
            <person name="Cardaioli E."/>
            <person name="Iannotti N."/>
            <person name="Marturano G."/>
            <person name="Paoli F."/>
            <person name="Bruttini M."/>
            <person name="Carapelli A."/>
            <person name="Frati F."/>
            <person name="Nardi F."/>
        </authorList>
    </citation>
    <scope>NUCLEOTIDE SEQUENCE [LARGE SCALE GENOMIC DNA]</scope>
    <source>
        <strain evidence="1">DMR45628</strain>
    </source>
</reference>
<sequence>MAQDNDLLLVFAIEEHERRLANNICRKQLRDRRDPFNMPGENFSAIYRFSPENFSIYRKQLRDRRDPFNMPGENFRAIYRFSPENFSWSLHQ</sequence>
<evidence type="ECO:0000313" key="2">
    <source>
        <dbReference type="Proteomes" id="UP001458880"/>
    </source>
</evidence>